<accession>A0ABS8AZ37</accession>
<name>A0ABS8AZ37_9BACT</name>
<dbReference type="RefSeq" id="WP_226180567.1">
    <property type="nucleotide sequence ID" value="NZ_JAJADR010000014.1"/>
</dbReference>
<protein>
    <submittedName>
        <fullName evidence="1">Uncharacterized protein</fullName>
    </submittedName>
</protein>
<dbReference type="EMBL" id="JAJADR010000014">
    <property type="protein sequence ID" value="MCB2411067.1"/>
    <property type="molecule type" value="Genomic_DNA"/>
</dbReference>
<evidence type="ECO:0000313" key="1">
    <source>
        <dbReference type="EMBL" id="MCB2411067.1"/>
    </source>
</evidence>
<comment type="caution">
    <text evidence="1">The sequence shown here is derived from an EMBL/GenBank/DDBJ whole genome shotgun (WGS) entry which is preliminary data.</text>
</comment>
<proteinExistence type="predicted"/>
<dbReference type="Proteomes" id="UP001165296">
    <property type="component" value="Unassembled WGS sequence"/>
</dbReference>
<evidence type="ECO:0000313" key="2">
    <source>
        <dbReference type="Proteomes" id="UP001165296"/>
    </source>
</evidence>
<keyword evidence="2" id="KW-1185">Reference proteome</keyword>
<reference evidence="1" key="1">
    <citation type="submission" date="2021-10" db="EMBL/GenBank/DDBJ databases">
        <authorList>
            <person name="Dean J.D."/>
            <person name="Kim M.K."/>
            <person name="Newey C.N."/>
            <person name="Stoker T.S."/>
            <person name="Thompson D.W."/>
            <person name="Grose J.H."/>
        </authorList>
    </citation>
    <scope>NUCLEOTIDE SEQUENCE</scope>
    <source>
        <strain evidence="1">BT178</strain>
    </source>
</reference>
<organism evidence="1 2">
    <name type="scientific">Hymenobacter lucidus</name>
    <dbReference type="NCBI Taxonomy" id="2880930"/>
    <lineage>
        <taxon>Bacteria</taxon>
        <taxon>Pseudomonadati</taxon>
        <taxon>Bacteroidota</taxon>
        <taxon>Cytophagia</taxon>
        <taxon>Cytophagales</taxon>
        <taxon>Hymenobacteraceae</taxon>
        <taxon>Hymenobacter</taxon>
    </lineage>
</organism>
<sequence>MPVKHALPTAPVTRCSSELDALRAELRCILQHPAFTAERRQQAQRLMSCCTSPALLRQWLALAVAEGARWEEAALAQEANAG</sequence>
<gene>
    <name evidence="1" type="ORF">LGH74_23975</name>
</gene>